<dbReference type="STRING" id="1833852.B0537_00935"/>
<dbReference type="EMBL" id="CP019698">
    <property type="protein sequence ID" value="AQS60448.1"/>
    <property type="molecule type" value="Genomic_DNA"/>
</dbReference>
<reference evidence="1 2" key="1">
    <citation type="journal article" date="2016" name="Int. J. Syst. Evol. Microbiol.">
        <title>Desulfotomaculum ferrireducens sp. nov., a moderately thermophilic sulfate-reducing and dissimilatory Fe(III)-reducing bacterium isolated from compost.</title>
        <authorList>
            <person name="Yang G."/>
            <person name="Guo J."/>
            <person name="Zhuang L."/>
            <person name="Yuan Y."/>
            <person name="Zhou S."/>
        </authorList>
    </citation>
    <scope>NUCLEOTIDE SEQUENCE [LARGE SCALE GENOMIC DNA]</scope>
    <source>
        <strain evidence="1 2">GSS09</strain>
    </source>
</reference>
<evidence type="ECO:0000313" key="2">
    <source>
        <dbReference type="Proteomes" id="UP000189464"/>
    </source>
</evidence>
<sequence>METAEGTFFPIIDYEFYEKFSPYVTADRKDYIEIMSVESQQVPAKDAALVISWDEVLKRAQNQEKFLTTHKDSVKAAEVKKLYQQYVVYTLYGLNNTPLFSYETNTIDPEAKKSYLAAVKNPRHSEYLKMLSGYLDLLAKNNYVLTDEVKQYRDKVSEQ</sequence>
<gene>
    <name evidence="1" type="ORF">B0537_00935</name>
</gene>
<evidence type="ECO:0000313" key="1">
    <source>
        <dbReference type="EMBL" id="AQS60448.1"/>
    </source>
</evidence>
<dbReference type="KEGG" id="dfg:B0537_00935"/>
<dbReference type="AlphaFoldDB" id="A0A1S6J0A6"/>
<name>A0A1S6J0A6_9FIRM</name>
<protein>
    <submittedName>
        <fullName evidence="1">Uncharacterized protein</fullName>
    </submittedName>
</protein>
<organism evidence="1 2">
    <name type="scientific">Desulforamulus ferrireducens</name>
    <dbReference type="NCBI Taxonomy" id="1833852"/>
    <lineage>
        <taxon>Bacteria</taxon>
        <taxon>Bacillati</taxon>
        <taxon>Bacillota</taxon>
        <taxon>Clostridia</taxon>
        <taxon>Eubacteriales</taxon>
        <taxon>Peptococcaceae</taxon>
        <taxon>Desulforamulus</taxon>
    </lineage>
</organism>
<proteinExistence type="predicted"/>
<keyword evidence="2" id="KW-1185">Reference proteome</keyword>
<accession>A0A1S6J0A6</accession>
<dbReference type="Proteomes" id="UP000189464">
    <property type="component" value="Chromosome"/>
</dbReference>